<dbReference type="RefSeq" id="WP_207860891.1">
    <property type="nucleotide sequence ID" value="NZ_JAFREP010000020.1"/>
</dbReference>
<dbReference type="EMBL" id="JAFREP010000020">
    <property type="protein sequence ID" value="MBO1320916.1"/>
    <property type="molecule type" value="Genomic_DNA"/>
</dbReference>
<evidence type="ECO:0000256" key="2">
    <source>
        <dbReference type="SAM" id="MobiDB-lite"/>
    </source>
</evidence>
<organism evidence="3 4">
    <name type="scientific">Acanthopleuribacter pedis</name>
    <dbReference type="NCBI Taxonomy" id="442870"/>
    <lineage>
        <taxon>Bacteria</taxon>
        <taxon>Pseudomonadati</taxon>
        <taxon>Acidobacteriota</taxon>
        <taxon>Holophagae</taxon>
        <taxon>Acanthopleuribacterales</taxon>
        <taxon>Acanthopleuribacteraceae</taxon>
        <taxon>Acanthopleuribacter</taxon>
    </lineage>
</organism>
<dbReference type="Proteomes" id="UP000664417">
    <property type="component" value="Unassembled WGS sequence"/>
</dbReference>
<evidence type="ECO:0000256" key="1">
    <source>
        <dbReference type="SAM" id="Coils"/>
    </source>
</evidence>
<sequence>MNGLKTAVLLCCFLVPLHADVIVLRNGKQMIIHGSYEVKGQYVVFQTEKKETLQLPLKLVDIEKSKLATAELHAKLEAEEKARKEAEQLALNPPKKGLTMAEIAEIVQKNRTGDNPMKENVTIGSDTLQNYSDDNPRPTQSEAEFAGPRGDTTLNANVRQQKAGEFAGAMAELEKKENLLRQRAESLRSNIAAYDSTAFADGPTNLYEQGERARAELQKVEAELEEVAKQKREVDTQARKAGVKNYKRINKKMGDKN</sequence>
<feature type="compositionally biased region" description="Polar residues" evidence="2">
    <location>
        <begin position="122"/>
        <end position="142"/>
    </location>
</feature>
<evidence type="ECO:0000313" key="3">
    <source>
        <dbReference type="EMBL" id="MBO1320916.1"/>
    </source>
</evidence>
<feature type="coiled-coil region" evidence="1">
    <location>
        <begin position="170"/>
        <end position="240"/>
    </location>
</feature>
<evidence type="ECO:0000313" key="4">
    <source>
        <dbReference type="Proteomes" id="UP000664417"/>
    </source>
</evidence>
<keyword evidence="1" id="KW-0175">Coiled coil</keyword>
<protein>
    <submittedName>
        <fullName evidence="3">Uncharacterized protein</fullName>
    </submittedName>
</protein>
<name>A0A8J7U705_9BACT</name>
<dbReference type="AlphaFoldDB" id="A0A8J7U705"/>
<gene>
    <name evidence="3" type="ORF">J3U88_20730</name>
</gene>
<feature type="region of interest" description="Disordered" evidence="2">
    <location>
        <begin position="113"/>
        <end position="151"/>
    </location>
</feature>
<reference evidence="3" key="1">
    <citation type="submission" date="2021-03" db="EMBL/GenBank/DDBJ databases">
        <authorList>
            <person name="Wang G."/>
        </authorList>
    </citation>
    <scope>NUCLEOTIDE SEQUENCE</scope>
    <source>
        <strain evidence="3">KCTC 12899</strain>
    </source>
</reference>
<comment type="caution">
    <text evidence="3">The sequence shown here is derived from an EMBL/GenBank/DDBJ whole genome shotgun (WGS) entry which is preliminary data.</text>
</comment>
<keyword evidence="4" id="KW-1185">Reference proteome</keyword>
<proteinExistence type="predicted"/>
<accession>A0A8J7U705</accession>